<proteinExistence type="predicted"/>
<organism evidence="1 2">
    <name type="scientific">Choanephora cucurbitarum</name>
    <dbReference type="NCBI Taxonomy" id="101091"/>
    <lineage>
        <taxon>Eukaryota</taxon>
        <taxon>Fungi</taxon>
        <taxon>Fungi incertae sedis</taxon>
        <taxon>Mucoromycota</taxon>
        <taxon>Mucoromycotina</taxon>
        <taxon>Mucoromycetes</taxon>
        <taxon>Mucorales</taxon>
        <taxon>Mucorineae</taxon>
        <taxon>Choanephoraceae</taxon>
        <taxon>Choanephoroideae</taxon>
        <taxon>Choanephora</taxon>
    </lineage>
</organism>
<dbReference type="EMBL" id="LUGH01000381">
    <property type="protein sequence ID" value="OBZ85581.1"/>
    <property type="molecule type" value="Genomic_DNA"/>
</dbReference>
<name>A0A1C7N916_9FUNG</name>
<accession>A0A1C7N916</accession>
<keyword evidence="2" id="KW-1185">Reference proteome</keyword>
<dbReference type="AlphaFoldDB" id="A0A1C7N916"/>
<dbReference type="InParanoid" id="A0A1C7N916"/>
<protein>
    <submittedName>
        <fullName evidence="1">Uncharacterized protein</fullName>
    </submittedName>
</protein>
<dbReference type="Proteomes" id="UP000093000">
    <property type="component" value="Unassembled WGS sequence"/>
</dbReference>
<comment type="caution">
    <text evidence="1">The sequence shown here is derived from an EMBL/GenBank/DDBJ whole genome shotgun (WGS) entry which is preliminary data.</text>
</comment>
<reference evidence="1 2" key="1">
    <citation type="submission" date="2016-03" db="EMBL/GenBank/DDBJ databases">
        <title>Choanephora cucurbitarum.</title>
        <authorList>
            <person name="Min B."/>
            <person name="Park H."/>
            <person name="Park J.-H."/>
            <person name="Shin H.-D."/>
            <person name="Choi I.-G."/>
        </authorList>
    </citation>
    <scope>NUCLEOTIDE SEQUENCE [LARGE SCALE GENOMIC DNA]</scope>
    <source>
        <strain evidence="1 2">KUS-F28377</strain>
    </source>
</reference>
<evidence type="ECO:0000313" key="2">
    <source>
        <dbReference type="Proteomes" id="UP000093000"/>
    </source>
</evidence>
<sequence>MKCRKSLDSLLNPYFDTLFAAMDEHVSKDIPPATYEECKIVADENEDMKIASDNKPVVSNEER</sequence>
<gene>
    <name evidence="1" type="ORF">A0J61_06356</name>
</gene>
<evidence type="ECO:0000313" key="1">
    <source>
        <dbReference type="EMBL" id="OBZ85581.1"/>
    </source>
</evidence>